<evidence type="ECO:0000313" key="3">
    <source>
        <dbReference type="Proteomes" id="UP001432322"/>
    </source>
</evidence>
<feature type="signal peptide" evidence="1">
    <location>
        <begin position="1"/>
        <end position="27"/>
    </location>
</feature>
<protein>
    <submittedName>
        <fullName evidence="2">Uncharacterized protein</fullName>
    </submittedName>
</protein>
<name>A0AAV5WEK4_9BILA</name>
<keyword evidence="3" id="KW-1185">Reference proteome</keyword>
<reference evidence="2" key="1">
    <citation type="submission" date="2023-10" db="EMBL/GenBank/DDBJ databases">
        <title>Genome assembly of Pristionchus species.</title>
        <authorList>
            <person name="Yoshida K."/>
            <person name="Sommer R.J."/>
        </authorList>
    </citation>
    <scope>NUCLEOTIDE SEQUENCE</scope>
    <source>
        <strain evidence="2">RS5133</strain>
    </source>
</reference>
<keyword evidence="1" id="KW-0732">Signal</keyword>
<proteinExistence type="predicted"/>
<gene>
    <name evidence="2" type="ORF">PFISCL1PPCAC_20744</name>
</gene>
<comment type="caution">
    <text evidence="2">The sequence shown here is derived from an EMBL/GenBank/DDBJ whole genome shotgun (WGS) entry which is preliminary data.</text>
</comment>
<dbReference type="EMBL" id="BTSY01000005">
    <property type="protein sequence ID" value="GMT29447.1"/>
    <property type="molecule type" value="Genomic_DNA"/>
</dbReference>
<evidence type="ECO:0000313" key="2">
    <source>
        <dbReference type="EMBL" id="GMT29447.1"/>
    </source>
</evidence>
<dbReference type="AlphaFoldDB" id="A0AAV5WEK4"/>
<evidence type="ECO:0000256" key="1">
    <source>
        <dbReference type="SAM" id="SignalP"/>
    </source>
</evidence>
<feature type="chain" id="PRO_5043899189" evidence="1">
    <location>
        <begin position="28"/>
        <end position="120"/>
    </location>
</feature>
<dbReference type="Proteomes" id="UP001432322">
    <property type="component" value="Unassembled WGS sequence"/>
</dbReference>
<sequence>MTVNSKQFVLPLLLALAVYVVKNYGGGVEINPAGMSPEPVSVFASSLPSSPSKTEQEILICDIVDSDIALKPEVGIPSHKEAKNIVASVVKVEEKTKVDSDCVSFDDRSIVMLISTRRAV</sequence>
<accession>A0AAV5WEK4</accession>
<feature type="non-terminal residue" evidence="2">
    <location>
        <position position="120"/>
    </location>
</feature>
<organism evidence="2 3">
    <name type="scientific">Pristionchus fissidentatus</name>
    <dbReference type="NCBI Taxonomy" id="1538716"/>
    <lineage>
        <taxon>Eukaryota</taxon>
        <taxon>Metazoa</taxon>
        <taxon>Ecdysozoa</taxon>
        <taxon>Nematoda</taxon>
        <taxon>Chromadorea</taxon>
        <taxon>Rhabditida</taxon>
        <taxon>Rhabditina</taxon>
        <taxon>Diplogasteromorpha</taxon>
        <taxon>Diplogasteroidea</taxon>
        <taxon>Neodiplogasteridae</taxon>
        <taxon>Pristionchus</taxon>
    </lineage>
</organism>